<gene>
    <name evidence="2" type="ORF">GQ43DRAFT_474474</name>
</gene>
<organism evidence="2 3">
    <name type="scientific">Delitschia confertaspora ATCC 74209</name>
    <dbReference type="NCBI Taxonomy" id="1513339"/>
    <lineage>
        <taxon>Eukaryota</taxon>
        <taxon>Fungi</taxon>
        <taxon>Dikarya</taxon>
        <taxon>Ascomycota</taxon>
        <taxon>Pezizomycotina</taxon>
        <taxon>Dothideomycetes</taxon>
        <taxon>Pleosporomycetidae</taxon>
        <taxon>Pleosporales</taxon>
        <taxon>Delitschiaceae</taxon>
        <taxon>Delitschia</taxon>
    </lineage>
</organism>
<feature type="compositionally biased region" description="Acidic residues" evidence="1">
    <location>
        <begin position="160"/>
        <end position="169"/>
    </location>
</feature>
<feature type="compositionally biased region" description="Basic residues" evidence="1">
    <location>
        <begin position="63"/>
        <end position="73"/>
    </location>
</feature>
<name>A0A9P4MMP6_9PLEO</name>
<reference evidence="2" key="1">
    <citation type="journal article" date="2020" name="Stud. Mycol.">
        <title>101 Dothideomycetes genomes: a test case for predicting lifestyles and emergence of pathogens.</title>
        <authorList>
            <person name="Haridas S."/>
            <person name="Albert R."/>
            <person name="Binder M."/>
            <person name="Bloem J."/>
            <person name="Labutti K."/>
            <person name="Salamov A."/>
            <person name="Andreopoulos B."/>
            <person name="Baker S."/>
            <person name="Barry K."/>
            <person name="Bills G."/>
            <person name="Bluhm B."/>
            <person name="Cannon C."/>
            <person name="Castanera R."/>
            <person name="Culley D."/>
            <person name="Daum C."/>
            <person name="Ezra D."/>
            <person name="Gonzalez J."/>
            <person name="Henrissat B."/>
            <person name="Kuo A."/>
            <person name="Liang C."/>
            <person name="Lipzen A."/>
            <person name="Lutzoni F."/>
            <person name="Magnuson J."/>
            <person name="Mondo S."/>
            <person name="Nolan M."/>
            <person name="Ohm R."/>
            <person name="Pangilinan J."/>
            <person name="Park H.-J."/>
            <person name="Ramirez L."/>
            <person name="Alfaro M."/>
            <person name="Sun H."/>
            <person name="Tritt A."/>
            <person name="Yoshinaga Y."/>
            <person name="Zwiers L.-H."/>
            <person name="Turgeon B."/>
            <person name="Goodwin S."/>
            <person name="Spatafora J."/>
            <person name="Crous P."/>
            <person name="Grigoriev I."/>
        </authorList>
    </citation>
    <scope>NUCLEOTIDE SEQUENCE</scope>
    <source>
        <strain evidence="2">ATCC 74209</strain>
    </source>
</reference>
<dbReference type="Proteomes" id="UP000799536">
    <property type="component" value="Unassembled WGS sequence"/>
</dbReference>
<sequence>MASDQSFTNDLRSEALEFKRDKDHRAKWQFGSEFGHSRRVEGDKPRPVRTGGPKPSWATSYIHKSRHSVKHRRPDGGYQSADTSADEEVEPASAAPVPDAEITYSYDAEKGPSQGSQILGMALAQAIERYEVRQTDKLIKEEYEVLDAGEDDGPKAVKADEEDYQLVEA</sequence>
<dbReference type="AlphaFoldDB" id="A0A9P4MMP6"/>
<dbReference type="EMBL" id="ML994138">
    <property type="protein sequence ID" value="KAF2198519.1"/>
    <property type="molecule type" value="Genomic_DNA"/>
</dbReference>
<evidence type="ECO:0000256" key="1">
    <source>
        <dbReference type="SAM" id="MobiDB-lite"/>
    </source>
</evidence>
<comment type="caution">
    <text evidence="2">The sequence shown here is derived from an EMBL/GenBank/DDBJ whole genome shotgun (WGS) entry which is preliminary data.</text>
</comment>
<evidence type="ECO:0000313" key="3">
    <source>
        <dbReference type="Proteomes" id="UP000799536"/>
    </source>
</evidence>
<protein>
    <submittedName>
        <fullName evidence="2">Uncharacterized protein</fullName>
    </submittedName>
</protein>
<proteinExistence type="predicted"/>
<feature type="region of interest" description="Disordered" evidence="1">
    <location>
        <begin position="147"/>
        <end position="169"/>
    </location>
</feature>
<keyword evidence="3" id="KW-1185">Reference proteome</keyword>
<dbReference type="OrthoDB" id="5153521at2759"/>
<accession>A0A9P4MMP6</accession>
<feature type="compositionally biased region" description="Basic and acidic residues" evidence="1">
    <location>
        <begin position="35"/>
        <end position="46"/>
    </location>
</feature>
<feature type="region of interest" description="Disordered" evidence="1">
    <location>
        <begin position="29"/>
        <end position="98"/>
    </location>
</feature>
<evidence type="ECO:0000313" key="2">
    <source>
        <dbReference type="EMBL" id="KAF2198519.1"/>
    </source>
</evidence>